<dbReference type="Ensembl" id="ENSSFAT00005031750.1">
    <property type="protein sequence ID" value="ENSSFAP00005030643.1"/>
    <property type="gene ID" value="ENSSFAG00005015559.1"/>
</dbReference>
<dbReference type="InterPro" id="IPR046371">
    <property type="entry name" value="Bcl-2_BH1-3"/>
</dbReference>
<dbReference type="InterPro" id="IPR002475">
    <property type="entry name" value="Bcl2-like"/>
</dbReference>
<evidence type="ECO:0000259" key="3">
    <source>
        <dbReference type="SMART" id="SM00337"/>
    </source>
</evidence>
<dbReference type="SUPFAM" id="SSF56854">
    <property type="entry name" value="Bcl-2 inhibitors of programmed cell death"/>
    <property type="match status" value="1"/>
</dbReference>
<organism evidence="4 5">
    <name type="scientific">Salarias fasciatus</name>
    <name type="common">Jewelled blenny</name>
    <name type="synonym">Blennius fasciatus</name>
    <dbReference type="NCBI Taxonomy" id="181472"/>
    <lineage>
        <taxon>Eukaryota</taxon>
        <taxon>Metazoa</taxon>
        <taxon>Chordata</taxon>
        <taxon>Craniata</taxon>
        <taxon>Vertebrata</taxon>
        <taxon>Euteleostomi</taxon>
        <taxon>Actinopterygii</taxon>
        <taxon>Neopterygii</taxon>
        <taxon>Teleostei</taxon>
        <taxon>Neoteleostei</taxon>
        <taxon>Acanthomorphata</taxon>
        <taxon>Ovalentaria</taxon>
        <taxon>Blenniimorphae</taxon>
        <taxon>Blenniiformes</taxon>
        <taxon>Blennioidei</taxon>
        <taxon>Blenniidae</taxon>
        <taxon>Salariinae</taxon>
        <taxon>Salarias</taxon>
    </lineage>
</organism>
<proteinExistence type="inferred from homology"/>
<reference evidence="4" key="2">
    <citation type="submission" date="2025-08" db="UniProtKB">
        <authorList>
            <consortium name="Ensembl"/>
        </authorList>
    </citation>
    <scope>IDENTIFICATION</scope>
</reference>
<sequence>PYPRCHGNAAEQTVSCMSSSRVIEEELQDLPSEDVHSLMLQVDPVLTEDERTKLAKMLHAIGEELDNNKELQALINSSDLMPARDHFMWVVNEVFEHGITWTRIVVLFYFAGRMAVKANLPQSVRDLRRWIRRHGGWVCLIDHTPHFRLTLYQFMFFLKKQETQSPDSFLNKWIY</sequence>
<evidence type="ECO:0000313" key="5">
    <source>
        <dbReference type="Proteomes" id="UP000472267"/>
    </source>
</evidence>
<dbReference type="PANTHER" id="PTHR11256:SF42">
    <property type="entry name" value="APOPTOSIS REGULATOR BAX"/>
    <property type="match status" value="1"/>
</dbReference>
<comment type="similarity">
    <text evidence="1">Belongs to the Bcl-2 family.</text>
</comment>
<reference evidence="4" key="1">
    <citation type="submission" date="2019-06" db="EMBL/GenBank/DDBJ databases">
        <authorList>
            <consortium name="Wellcome Sanger Institute Data Sharing"/>
        </authorList>
    </citation>
    <scope>NUCLEOTIDE SEQUENCE [LARGE SCALE GENOMIC DNA]</scope>
</reference>
<dbReference type="InterPro" id="IPR036834">
    <property type="entry name" value="Bcl-2-like_sf"/>
</dbReference>
<dbReference type="InterPro" id="IPR026298">
    <property type="entry name" value="Bcl-2_fam"/>
</dbReference>
<dbReference type="InParanoid" id="A0A672HN02"/>
<protein>
    <recommendedName>
        <fullName evidence="3">Bcl-2 Bcl-2 homology region 1-3 domain-containing protein</fullName>
    </recommendedName>
</protein>
<dbReference type="Gene3D" id="1.10.437.10">
    <property type="entry name" value="Blc2-like"/>
    <property type="match status" value="1"/>
</dbReference>
<evidence type="ECO:0000313" key="4">
    <source>
        <dbReference type="Ensembl" id="ENSSFAP00005030643.1"/>
    </source>
</evidence>
<dbReference type="GO" id="GO:0097192">
    <property type="term" value="P:extrinsic apoptotic signaling pathway in absence of ligand"/>
    <property type="evidence" value="ECO:0007669"/>
    <property type="project" value="TreeGrafter"/>
</dbReference>
<dbReference type="AlphaFoldDB" id="A0A672HN02"/>
<keyword evidence="2" id="KW-0053">Apoptosis</keyword>
<dbReference type="GO" id="GO:0008630">
    <property type="term" value="P:intrinsic apoptotic signaling pathway in response to DNA damage"/>
    <property type="evidence" value="ECO:0007669"/>
    <property type="project" value="TreeGrafter"/>
</dbReference>
<dbReference type="PANTHER" id="PTHR11256">
    <property type="entry name" value="BCL-2 RELATED"/>
    <property type="match status" value="1"/>
</dbReference>
<name>A0A672HN02_SALFA</name>
<dbReference type="InterPro" id="IPR020726">
    <property type="entry name" value="Bcl2_BH2_motif_CS"/>
</dbReference>
<dbReference type="GO" id="GO:0042981">
    <property type="term" value="P:regulation of apoptotic process"/>
    <property type="evidence" value="ECO:0007669"/>
    <property type="project" value="InterPro"/>
</dbReference>
<dbReference type="GO" id="GO:0001836">
    <property type="term" value="P:release of cytochrome c from mitochondria"/>
    <property type="evidence" value="ECO:0007669"/>
    <property type="project" value="TreeGrafter"/>
</dbReference>
<dbReference type="Pfam" id="PF00452">
    <property type="entry name" value="Bcl-2"/>
    <property type="match status" value="1"/>
</dbReference>
<dbReference type="Proteomes" id="UP000472267">
    <property type="component" value="Chromosome 23"/>
</dbReference>
<dbReference type="GO" id="GO:0015267">
    <property type="term" value="F:channel activity"/>
    <property type="evidence" value="ECO:0007669"/>
    <property type="project" value="TreeGrafter"/>
</dbReference>
<dbReference type="PROSITE" id="PS50062">
    <property type="entry name" value="BCL2_FAMILY"/>
    <property type="match status" value="1"/>
</dbReference>
<dbReference type="GO" id="GO:0005741">
    <property type="term" value="C:mitochondrial outer membrane"/>
    <property type="evidence" value="ECO:0007669"/>
    <property type="project" value="TreeGrafter"/>
</dbReference>
<evidence type="ECO:0000256" key="1">
    <source>
        <dbReference type="ARBA" id="ARBA00009458"/>
    </source>
</evidence>
<feature type="domain" description="Bcl-2 Bcl-2 homology region 1-3" evidence="3">
    <location>
        <begin position="58"/>
        <end position="137"/>
    </location>
</feature>
<dbReference type="GO" id="GO:0051400">
    <property type="term" value="F:BH domain binding"/>
    <property type="evidence" value="ECO:0007669"/>
    <property type="project" value="TreeGrafter"/>
</dbReference>
<evidence type="ECO:0000256" key="2">
    <source>
        <dbReference type="ARBA" id="ARBA00022703"/>
    </source>
</evidence>
<dbReference type="GO" id="GO:0008053">
    <property type="term" value="P:mitochondrial fusion"/>
    <property type="evidence" value="ECO:0007669"/>
    <property type="project" value="TreeGrafter"/>
</dbReference>
<accession>A0A672HN02</accession>
<dbReference type="SMART" id="SM00337">
    <property type="entry name" value="BCL"/>
    <property type="match status" value="1"/>
</dbReference>
<dbReference type="PROSITE" id="PS01258">
    <property type="entry name" value="BH2"/>
    <property type="match status" value="1"/>
</dbReference>
<keyword evidence="5" id="KW-1185">Reference proteome</keyword>
<reference evidence="4" key="3">
    <citation type="submission" date="2025-09" db="UniProtKB">
        <authorList>
            <consortium name="Ensembl"/>
        </authorList>
    </citation>
    <scope>IDENTIFICATION</scope>
</reference>